<dbReference type="Pfam" id="PF21748">
    <property type="entry name" value="UPF0150"/>
    <property type="match status" value="1"/>
</dbReference>
<reference evidence="1 2" key="1">
    <citation type="journal article" date="2016" name="Nat. Commun.">
        <title>Thousands of microbial genomes shed light on interconnected biogeochemical processes in an aquifer system.</title>
        <authorList>
            <person name="Anantharaman K."/>
            <person name="Brown C.T."/>
            <person name="Hug L.A."/>
            <person name="Sharon I."/>
            <person name="Castelle C.J."/>
            <person name="Probst A.J."/>
            <person name="Thomas B.C."/>
            <person name="Singh A."/>
            <person name="Wilkins M.J."/>
            <person name="Karaoz U."/>
            <person name="Brodie E.L."/>
            <person name="Williams K.H."/>
            <person name="Hubbard S.S."/>
            <person name="Banfield J.F."/>
        </authorList>
    </citation>
    <scope>NUCLEOTIDE SEQUENCE [LARGE SCALE GENOMIC DNA]</scope>
</reference>
<proteinExistence type="predicted"/>
<protein>
    <submittedName>
        <fullName evidence="1">Antitoxin HicB</fullName>
    </submittedName>
</protein>
<comment type="caution">
    <text evidence="1">The sequence shown here is derived from an EMBL/GenBank/DDBJ whole genome shotgun (WGS) entry which is preliminary data.</text>
</comment>
<accession>A0A1G2P4F4</accession>
<name>A0A1G2P4F4_9BACT</name>
<dbReference type="SUPFAM" id="SSF143100">
    <property type="entry name" value="TTHA1013/TTHA0281-like"/>
    <property type="match status" value="1"/>
</dbReference>
<dbReference type="InterPro" id="IPR035069">
    <property type="entry name" value="TTHA1013/TTHA0281-like"/>
</dbReference>
<sequence length="80" mass="9006">MITDFINSKLKNAAYRILGDGTYFGEIRGVKGVWANADSLEECREELKEVLEDWLVVKIRAGEKVSGFSSVFGKKRMAYA</sequence>
<dbReference type="AlphaFoldDB" id="A0A1G2P4F4"/>
<dbReference type="Proteomes" id="UP000176355">
    <property type="component" value="Unassembled WGS sequence"/>
</dbReference>
<dbReference type="InterPro" id="IPR049389">
    <property type="entry name" value="TTHA0281-like"/>
</dbReference>
<gene>
    <name evidence="1" type="ORF">A3G03_00750</name>
</gene>
<evidence type="ECO:0000313" key="1">
    <source>
        <dbReference type="EMBL" id="OHA43235.1"/>
    </source>
</evidence>
<dbReference type="EMBL" id="MHSL01000028">
    <property type="protein sequence ID" value="OHA43235.1"/>
    <property type="molecule type" value="Genomic_DNA"/>
</dbReference>
<evidence type="ECO:0000313" key="2">
    <source>
        <dbReference type="Proteomes" id="UP000176355"/>
    </source>
</evidence>
<dbReference type="STRING" id="1802333.A3G03_00750"/>
<dbReference type="Gene3D" id="3.30.160.250">
    <property type="match status" value="1"/>
</dbReference>
<organism evidence="1 2">
    <name type="scientific">Candidatus Taylorbacteria bacterium RIFCSPLOWO2_12_FULL_44_15c</name>
    <dbReference type="NCBI Taxonomy" id="1802333"/>
    <lineage>
        <taxon>Bacteria</taxon>
        <taxon>Candidatus Tayloriibacteriota</taxon>
    </lineage>
</organism>